<organism evidence="2 3">
    <name type="scientific">Dreissena polymorpha</name>
    <name type="common">Zebra mussel</name>
    <name type="synonym">Mytilus polymorpha</name>
    <dbReference type="NCBI Taxonomy" id="45954"/>
    <lineage>
        <taxon>Eukaryota</taxon>
        <taxon>Metazoa</taxon>
        <taxon>Spiralia</taxon>
        <taxon>Lophotrochozoa</taxon>
        <taxon>Mollusca</taxon>
        <taxon>Bivalvia</taxon>
        <taxon>Autobranchia</taxon>
        <taxon>Heteroconchia</taxon>
        <taxon>Euheterodonta</taxon>
        <taxon>Imparidentia</taxon>
        <taxon>Neoheterodontei</taxon>
        <taxon>Myida</taxon>
        <taxon>Dreissenoidea</taxon>
        <taxon>Dreissenidae</taxon>
        <taxon>Dreissena</taxon>
    </lineage>
</organism>
<evidence type="ECO:0000256" key="1">
    <source>
        <dbReference type="SAM" id="MobiDB-lite"/>
    </source>
</evidence>
<dbReference type="AlphaFoldDB" id="A0A9D4CZL0"/>
<feature type="compositionally biased region" description="Basic and acidic residues" evidence="1">
    <location>
        <begin position="156"/>
        <end position="178"/>
    </location>
</feature>
<name>A0A9D4CZL0_DREPO</name>
<proteinExistence type="predicted"/>
<protein>
    <submittedName>
        <fullName evidence="2">Uncharacterized protein</fullName>
    </submittedName>
</protein>
<sequence>MAGGPNSRNLPRPIVAKFENFNDREKVRRAGILLNQTKSGCYINEQFPPEIEERRRRLLLIMRQYTSDPFNKLKCNLVRDNLYIGNKVYNLDTGSLEAPKPRSRATNEKPYLQQTTQSIPYAQWKQQPKVPKDFRGLNRFEIFNSGNVDTPQRRRPLIERSPRSPLDETELKRPREQDSESTSSTAPVQLPEIPEQLKPSNTQCFQLNSTVQ</sequence>
<keyword evidence="3" id="KW-1185">Reference proteome</keyword>
<dbReference type="EMBL" id="JAIWYP010000011">
    <property type="protein sequence ID" value="KAH3734658.1"/>
    <property type="molecule type" value="Genomic_DNA"/>
</dbReference>
<reference evidence="2" key="1">
    <citation type="journal article" date="2019" name="bioRxiv">
        <title>The Genome of the Zebra Mussel, Dreissena polymorpha: A Resource for Invasive Species Research.</title>
        <authorList>
            <person name="McCartney M.A."/>
            <person name="Auch B."/>
            <person name="Kono T."/>
            <person name="Mallez S."/>
            <person name="Zhang Y."/>
            <person name="Obille A."/>
            <person name="Becker A."/>
            <person name="Abrahante J.E."/>
            <person name="Garbe J."/>
            <person name="Badalamenti J.P."/>
            <person name="Herman A."/>
            <person name="Mangelson H."/>
            <person name="Liachko I."/>
            <person name="Sullivan S."/>
            <person name="Sone E.D."/>
            <person name="Koren S."/>
            <person name="Silverstein K.A.T."/>
            <person name="Beckman K.B."/>
            <person name="Gohl D.M."/>
        </authorList>
    </citation>
    <scope>NUCLEOTIDE SEQUENCE</scope>
    <source>
        <strain evidence="2">Duluth1</strain>
        <tissue evidence="2">Whole animal</tissue>
    </source>
</reference>
<gene>
    <name evidence="2" type="ORF">DPMN_041098</name>
</gene>
<accession>A0A9D4CZL0</accession>
<feature type="region of interest" description="Disordered" evidence="1">
    <location>
        <begin position="145"/>
        <end position="212"/>
    </location>
</feature>
<dbReference type="Proteomes" id="UP000828390">
    <property type="component" value="Unassembled WGS sequence"/>
</dbReference>
<feature type="compositionally biased region" description="Polar residues" evidence="1">
    <location>
        <begin position="198"/>
        <end position="212"/>
    </location>
</feature>
<evidence type="ECO:0000313" key="3">
    <source>
        <dbReference type="Proteomes" id="UP000828390"/>
    </source>
</evidence>
<comment type="caution">
    <text evidence="2">The sequence shown here is derived from an EMBL/GenBank/DDBJ whole genome shotgun (WGS) entry which is preliminary data.</text>
</comment>
<evidence type="ECO:0000313" key="2">
    <source>
        <dbReference type="EMBL" id="KAH3734658.1"/>
    </source>
</evidence>
<reference evidence="2" key="2">
    <citation type="submission" date="2020-11" db="EMBL/GenBank/DDBJ databases">
        <authorList>
            <person name="McCartney M.A."/>
            <person name="Auch B."/>
            <person name="Kono T."/>
            <person name="Mallez S."/>
            <person name="Becker A."/>
            <person name="Gohl D.M."/>
            <person name="Silverstein K.A.T."/>
            <person name="Koren S."/>
            <person name="Bechman K.B."/>
            <person name="Herman A."/>
            <person name="Abrahante J.E."/>
            <person name="Garbe J."/>
        </authorList>
    </citation>
    <scope>NUCLEOTIDE SEQUENCE</scope>
    <source>
        <strain evidence="2">Duluth1</strain>
        <tissue evidence="2">Whole animal</tissue>
    </source>
</reference>